<dbReference type="Proteomes" id="UP000266723">
    <property type="component" value="Unassembled WGS sequence"/>
</dbReference>
<name>A0ABQ7D2Z9_BRACR</name>
<reference evidence="2 3" key="1">
    <citation type="journal article" date="2020" name="BMC Genomics">
        <title>Intraspecific diversification of the crop wild relative Brassica cretica Lam. using demographic model selection.</title>
        <authorList>
            <person name="Kioukis A."/>
            <person name="Michalopoulou V.A."/>
            <person name="Briers L."/>
            <person name="Pirintsos S."/>
            <person name="Studholme D.J."/>
            <person name="Pavlidis P."/>
            <person name="Sarris P.F."/>
        </authorList>
    </citation>
    <scope>NUCLEOTIDE SEQUENCE [LARGE SCALE GENOMIC DNA]</scope>
    <source>
        <strain evidence="3">cv. PFS-1207/04</strain>
    </source>
</reference>
<gene>
    <name evidence="2" type="ORF">DY000_02018942</name>
</gene>
<sequence length="64" mass="7045">MELRRTKLKVSDSDPRKDKASGSHTVFIGTGEKGHKGKQAVYQNLTPGQIASDYLMNLGAKLDR</sequence>
<protein>
    <submittedName>
        <fullName evidence="2">Uncharacterized protein</fullName>
    </submittedName>
</protein>
<feature type="compositionally biased region" description="Basic and acidic residues" evidence="1">
    <location>
        <begin position="1"/>
        <end position="21"/>
    </location>
</feature>
<accession>A0ABQ7D2Z9</accession>
<evidence type="ECO:0000313" key="2">
    <source>
        <dbReference type="EMBL" id="KAF3565967.1"/>
    </source>
</evidence>
<feature type="region of interest" description="Disordered" evidence="1">
    <location>
        <begin position="1"/>
        <end position="32"/>
    </location>
</feature>
<evidence type="ECO:0000256" key="1">
    <source>
        <dbReference type="SAM" id="MobiDB-lite"/>
    </source>
</evidence>
<comment type="caution">
    <text evidence="2">The sequence shown here is derived from an EMBL/GenBank/DDBJ whole genome shotgun (WGS) entry which is preliminary data.</text>
</comment>
<evidence type="ECO:0000313" key="3">
    <source>
        <dbReference type="Proteomes" id="UP000266723"/>
    </source>
</evidence>
<organism evidence="2 3">
    <name type="scientific">Brassica cretica</name>
    <name type="common">Mustard</name>
    <dbReference type="NCBI Taxonomy" id="69181"/>
    <lineage>
        <taxon>Eukaryota</taxon>
        <taxon>Viridiplantae</taxon>
        <taxon>Streptophyta</taxon>
        <taxon>Embryophyta</taxon>
        <taxon>Tracheophyta</taxon>
        <taxon>Spermatophyta</taxon>
        <taxon>Magnoliopsida</taxon>
        <taxon>eudicotyledons</taxon>
        <taxon>Gunneridae</taxon>
        <taxon>Pentapetalae</taxon>
        <taxon>rosids</taxon>
        <taxon>malvids</taxon>
        <taxon>Brassicales</taxon>
        <taxon>Brassicaceae</taxon>
        <taxon>Brassiceae</taxon>
        <taxon>Brassica</taxon>
    </lineage>
</organism>
<keyword evidence="3" id="KW-1185">Reference proteome</keyword>
<proteinExistence type="predicted"/>
<dbReference type="EMBL" id="QGKV02000759">
    <property type="protein sequence ID" value="KAF3565967.1"/>
    <property type="molecule type" value="Genomic_DNA"/>
</dbReference>